<reference evidence="4 7" key="2">
    <citation type="submission" date="2018-12" db="EMBL/GenBank/DDBJ databases">
        <title>Comparitive functional genomics of dry heat resistant strains isolated from the viking spacecraft.</title>
        <authorList>
            <person name="Seuylemezian A."/>
            <person name="Vaishampayan P."/>
        </authorList>
    </citation>
    <scope>NUCLEOTIDE SEQUENCE [LARGE SCALE GENOMIC DNA]</scope>
    <source>
        <strain evidence="4 7">M6-11</strain>
    </source>
</reference>
<dbReference type="Pfam" id="PF00583">
    <property type="entry name" value="Acetyltransf_1"/>
    <property type="match status" value="1"/>
</dbReference>
<reference evidence="5 6" key="1">
    <citation type="submission" date="2016-10" db="EMBL/GenBank/DDBJ databases">
        <authorList>
            <person name="de Groot N.N."/>
        </authorList>
    </citation>
    <scope>NUCLEOTIDE SEQUENCE [LARGE SCALE GENOMIC DNA]</scope>
    <source>
        <strain evidence="5 6">CGMCC 1.6762</strain>
    </source>
</reference>
<dbReference type="OrthoDB" id="87299at2"/>
<evidence type="ECO:0000313" key="4">
    <source>
        <dbReference type="EMBL" id="RSK30029.1"/>
    </source>
</evidence>
<dbReference type="CDD" id="cd04301">
    <property type="entry name" value="NAT_SF"/>
    <property type="match status" value="1"/>
</dbReference>
<name>A0A1G7DRI5_9BACL</name>
<evidence type="ECO:0000313" key="6">
    <source>
        <dbReference type="Proteomes" id="UP000198823"/>
    </source>
</evidence>
<dbReference type="Proteomes" id="UP000198823">
    <property type="component" value="Unassembled WGS sequence"/>
</dbReference>
<evidence type="ECO:0000256" key="2">
    <source>
        <dbReference type="ARBA" id="ARBA00023315"/>
    </source>
</evidence>
<dbReference type="EMBL" id="RWGW01000016">
    <property type="protein sequence ID" value="RSK30029.1"/>
    <property type="molecule type" value="Genomic_DNA"/>
</dbReference>
<keyword evidence="7" id="KW-1185">Reference proteome</keyword>
<dbReference type="RefSeq" id="WP_092097406.1">
    <property type="nucleotide sequence ID" value="NZ_FNAR01000011.1"/>
</dbReference>
<feature type="domain" description="N-acetyltransferase" evidence="3">
    <location>
        <begin position="155"/>
        <end position="292"/>
    </location>
</feature>
<protein>
    <submittedName>
        <fullName evidence="5">Acetyltransferase (GNAT) family protein</fullName>
    </submittedName>
    <submittedName>
        <fullName evidence="4">N-acetyltransferase</fullName>
    </submittedName>
</protein>
<proteinExistence type="predicted"/>
<dbReference type="PANTHER" id="PTHR43877">
    <property type="entry name" value="AMINOALKYLPHOSPHONATE N-ACETYLTRANSFERASE-RELATED-RELATED"/>
    <property type="match status" value="1"/>
</dbReference>
<dbReference type="Proteomes" id="UP000272481">
    <property type="component" value="Unassembled WGS sequence"/>
</dbReference>
<dbReference type="PANTHER" id="PTHR43877:SF1">
    <property type="entry name" value="ACETYLTRANSFERASE"/>
    <property type="match status" value="1"/>
</dbReference>
<dbReference type="PROSITE" id="PS51186">
    <property type="entry name" value="GNAT"/>
    <property type="match status" value="1"/>
</dbReference>
<keyword evidence="2" id="KW-0012">Acyltransferase</keyword>
<dbReference type="SUPFAM" id="SSF55729">
    <property type="entry name" value="Acyl-CoA N-acyltransferases (Nat)"/>
    <property type="match status" value="2"/>
</dbReference>
<gene>
    <name evidence="4" type="ORF">EJA12_10710</name>
    <name evidence="5" type="ORF">SAMN04488126_11118</name>
</gene>
<dbReference type="STRING" id="426756.SAMN04488126_11118"/>
<dbReference type="GO" id="GO:0016747">
    <property type="term" value="F:acyltransferase activity, transferring groups other than amino-acyl groups"/>
    <property type="evidence" value="ECO:0007669"/>
    <property type="project" value="InterPro"/>
</dbReference>
<sequence>MGIRVRPASDEGEAAKFVAALNIHRTNHIGFCGTDEKEIRHALEHGFSDSGFEQSFFVAENEGRIVGAVGFDIDSDEGAAEVWGPFVSEDLPFKKVAMSMWSETIAALEGVRTFRFFVNEENTDVSSMVESIGAIHTGRHLILRVQAGAVNPGNSQAIPAEEPHEKEFRAMHARAFPGTYLSADEILELLDDNHRLFVIPDGEAGVKGYVYTEADPIHGEGSIGFLAVGEAYRRQGLATALLQAGLGELFRHEPIREVRLTVGEENGAAVGLYEAAGFERIHRMNAYRLDLD</sequence>
<evidence type="ECO:0000256" key="1">
    <source>
        <dbReference type="ARBA" id="ARBA00022679"/>
    </source>
</evidence>
<dbReference type="AlphaFoldDB" id="A0A1G7DRI5"/>
<dbReference type="InterPro" id="IPR050832">
    <property type="entry name" value="Bact_Acetyltransf"/>
</dbReference>
<evidence type="ECO:0000313" key="5">
    <source>
        <dbReference type="EMBL" id="SDE53455.1"/>
    </source>
</evidence>
<dbReference type="EMBL" id="FNAR01000011">
    <property type="protein sequence ID" value="SDE53455.1"/>
    <property type="molecule type" value="Genomic_DNA"/>
</dbReference>
<organism evidence="5 6">
    <name type="scientific">Bhargavaea beijingensis</name>
    <dbReference type="NCBI Taxonomy" id="426756"/>
    <lineage>
        <taxon>Bacteria</taxon>
        <taxon>Bacillati</taxon>
        <taxon>Bacillota</taxon>
        <taxon>Bacilli</taxon>
        <taxon>Bacillales</taxon>
        <taxon>Caryophanaceae</taxon>
        <taxon>Bhargavaea</taxon>
    </lineage>
</organism>
<dbReference type="InterPro" id="IPR000182">
    <property type="entry name" value="GNAT_dom"/>
</dbReference>
<evidence type="ECO:0000313" key="7">
    <source>
        <dbReference type="Proteomes" id="UP000272481"/>
    </source>
</evidence>
<accession>A0A1G7DRI5</accession>
<evidence type="ECO:0000259" key="3">
    <source>
        <dbReference type="PROSITE" id="PS51186"/>
    </source>
</evidence>
<dbReference type="Gene3D" id="3.40.630.30">
    <property type="match status" value="1"/>
</dbReference>
<keyword evidence="1 5" id="KW-0808">Transferase</keyword>
<dbReference type="InterPro" id="IPR016181">
    <property type="entry name" value="Acyl_CoA_acyltransferase"/>
</dbReference>